<dbReference type="CDD" id="cd08497">
    <property type="entry name" value="MbnE-like"/>
    <property type="match status" value="1"/>
</dbReference>
<dbReference type="PANTHER" id="PTHR30290:SF64">
    <property type="entry name" value="ABC TRANSPORTER PERIPLASMIC BINDING PROTEIN"/>
    <property type="match status" value="1"/>
</dbReference>
<dbReference type="STRING" id="154981.AKJ29_09715"/>
<sequence>MKSDYFRKLRLACTMGAVVCLSANQIQAKPQHGIAMYGAPALPQDFVSLPHVNPDAPKGGKIIFAEAGSFDSLHPLIRKGAAPWQLRFMLFETLMGRSWDEPFSLYGLLAESIETDEARSWVEFTLREEARFSDGTPVTVEDVIWSFATVGTKGDPRYHGAWKKIKNSEQTGPRSVRFTFHEADRELPLLLGLRPVLKKAQWEGREFDTSGVELVPIGSSPYVIGEFEPGRFLTLKRNPDYWGKDIPFMRGQANLDEIRFDYYGDGDVTFEAFKAGEATTYRETNAQRWATQFDFPAVQSGDIVLSNIPHQRPTGIKGYVMNTRRAVFQDIRVREALIQAFNYEFINQSLYGGGRKRIQSYFHNSVLGMSPGTPAEGRVKELLSQFDDLPEGALEGYTLPVSDGTERNRKGLRRAVALLEEAGWTVQDGVMKNTEGTAFTFDILLKNGATETRQTIDIFVEALKRLGITPSVTSVDSAQYKERTNAYDFDMAYYWRGLSLSPGNEQRLYWGSESADKPGTRNWMGVKNPAIDGLIDVMLTSESREDFLAATKALDRVLTASRFVIPLGYDNMSHIAHVKELKFPDRIQMYGDYLGFQPETWWYEE</sequence>
<reference evidence="6 7" key="1">
    <citation type="submission" date="2015-09" db="EMBL/GenBank/DDBJ databases">
        <title>Draft genome sequence of Aliiroseovarius crassostreae CV919-312TSm, the causative agent of Roseovarius Oyster Disease (formerly Juvenile Oyster Disease).</title>
        <authorList>
            <person name="Kessner L."/>
            <person name="Spinard E."/>
            <person name="Nelson D."/>
        </authorList>
    </citation>
    <scope>NUCLEOTIDE SEQUENCE [LARGE SCALE GENOMIC DNA]</scope>
    <source>
        <strain evidence="6 7">CV919-312</strain>
    </source>
</reference>
<comment type="caution">
    <text evidence="6">The sequence shown here is derived from an EMBL/GenBank/DDBJ whole genome shotgun (WGS) entry which is preliminary data.</text>
</comment>
<dbReference type="Gene3D" id="3.40.190.10">
    <property type="entry name" value="Periplasmic binding protein-like II"/>
    <property type="match status" value="1"/>
</dbReference>
<dbReference type="GO" id="GO:0015833">
    <property type="term" value="P:peptide transport"/>
    <property type="evidence" value="ECO:0007669"/>
    <property type="project" value="TreeGrafter"/>
</dbReference>
<keyword evidence="7" id="KW-1185">Reference proteome</keyword>
<dbReference type="EMBL" id="LKBA01000019">
    <property type="protein sequence ID" value="KPN62490.1"/>
    <property type="molecule type" value="Genomic_DNA"/>
</dbReference>
<dbReference type="PANTHER" id="PTHR30290">
    <property type="entry name" value="PERIPLASMIC BINDING COMPONENT OF ABC TRANSPORTER"/>
    <property type="match status" value="1"/>
</dbReference>
<evidence type="ECO:0000259" key="5">
    <source>
        <dbReference type="Pfam" id="PF00496"/>
    </source>
</evidence>
<dbReference type="Gene3D" id="3.10.105.10">
    <property type="entry name" value="Dipeptide-binding Protein, Domain 3"/>
    <property type="match status" value="1"/>
</dbReference>
<evidence type="ECO:0000256" key="4">
    <source>
        <dbReference type="SAM" id="SignalP"/>
    </source>
</evidence>
<dbReference type="InterPro" id="IPR000914">
    <property type="entry name" value="SBP_5_dom"/>
</dbReference>
<dbReference type="RefSeq" id="WP_055192241.1">
    <property type="nucleotide sequence ID" value="NZ_FPBS01000019.1"/>
</dbReference>
<feature type="signal peptide" evidence="4">
    <location>
        <begin position="1"/>
        <end position="28"/>
    </location>
</feature>
<dbReference type="GO" id="GO:0043190">
    <property type="term" value="C:ATP-binding cassette (ABC) transporter complex"/>
    <property type="evidence" value="ECO:0007669"/>
    <property type="project" value="InterPro"/>
</dbReference>
<evidence type="ECO:0000313" key="6">
    <source>
        <dbReference type="EMBL" id="KPN62490.1"/>
    </source>
</evidence>
<dbReference type="SUPFAM" id="SSF53850">
    <property type="entry name" value="Periplasmic binding protein-like II"/>
    <property type="match status" value="1"/>
</dbReference>
<evidence type="ECO:0000313" key="7">
    <source>
        <dbReference type="Proteomes" id="UP000050471"/>
    </source>
</evidence>
<dbReference type="InterPro" id="IPR030678">
    <property type="entry name" value="Peptide/Ni-bd"/>
</dbReference>
<protein>
    <submittedName>
        <fullName evidence="6">ABC transporter substrate-binding protein</fullName>
    </submittedName>
</protein>
<keyword evidence="3 4" id="KW-0732">Signal</keyword>
<evidence type="ECO:0000256" key="3">
    <source>
        <dbReference type="ARBA" id="ARBA00022729"/>
    </source>
</evidence>
<feature type="domain" description="Solute-binding protein family 5" evidence="5">
    <location>
        <begin position="105"/>
        <end position="513"/>
    </location>
</feature>
<evidence type="ECO:0000256" key="1">
    <source>
        <dbReference type="ARBA" id="ARBA00004418"/>
    </source>
</evidence>
<proteinExistence type="inferred from homology"/>
<dbReference type="GO" id="GO:0030288">
    <property type="term" value="C:outer membrane-bounded periplasmic space"/>
    <property type="evidence" value="ECO:0007669"/>
    <property type="project" value="TreeGrafter"/>
</dbReference>
<dbReference type="GO" id="GO:1904680">
    <property type="term" value="F:peptide transmembrane transporter activity"/>
    <property type="evidence" value="ECO:0007669"/>
    <property type="project" value="TreeGrafter"/>
</dbReference>
<name>A0A0P7KKP7_9RHOB</name>
<dbReference type="OrthoDB" id="9803988at2"/>
<dbReference type="PIRSF" id="PIRSF002741">
    <property type="entry name" value="MppA"/>
    <property type="match status" value="1"/>
</dbReference>
<dbReference type="InterPro" id="IPR039424">
    <property type="entry name" value="SBP_5"/>
</dbReference>
<gene>
    <name evidence="6" type="ORF">AKJ29_09715</name>
</gene>
<dbReference type="AlphaFoldDB" id="A0A0P7KKP7"/>
<dbReference type="Proteomes" id="UP000050471">
    <property type="component" value="Unassembled WGS sequence"/>
</dbReference>
<comment type="similarity">
    <text evidence="2">Belongs to the bacterial solute-binding protein 5 family.</text>
</comment>
<accession>A0A0P7KKP7</accession>
<evidence type="ECO:0000256" key="2">
    <source>
        <dbReference type="ARBA" id="ARBA00005695"/>
    </source>
</evidence>
<comment type="subcellular location">
    <subcellularLocation>
        <location evidence="1">Periplasm</location>
    </subcellularLocation>
</comment>
<dbReference type="GO" id="GO:0042884">
    <property type="term" value="P:microcin transport"/>
    <property type="evidence" value="ECO:0007669"/>
    <property type="project" value="TreeGrafter"/>
</dbReference>
<feature type="chain" id="PRO_5006141144" evidence="4">
    <location>
        <begin position="29"/>
        <end position="605"/>
    </location>
</feature>
<dbReference type="Pfam" id="PF00496">
    <property type="entry name" value="SBP_bac_5"/>
    <property type="match status" value="1"/>
</dbReference>
<organism evidence="6 7">
    <name type="scientific">Aliiroseovarius crassostreae</name>
    <dbReference type="NCBI Taxonomy" id="154981"/>
    <lineage>
        <taxon>Bacteria</taxon>
        <taxon>Pseudomonadati</taxon>
        <taxon>Pseudomonadota</taxon>
        <taxon>Alphaproteobacteria</taxon>
        <taxon>Rhodobacterales</taxon>
        <taxon>Paracoccaceae</taxon>
        <taxon>Aliiroseovarius</taxon>
    </lineage>
</organism>